<keyword evidence="4" id="KW-1185">Reference proteome</keyword>
<sequence>MRFNALIWAYLVLQLVSAVYAAPRFDPRAPAGEEASSSKRKGSEDDGSAKRIKIENPSVKEESPGVRVKKESHSPDIGEDRSRVEFSYVEEGKFKGRVHYVSLGEYSKHWMETLVKQTAREKWGWTEGRDESLLFDYPASDPKHWGATIKWFFFKGPFQDCGLNENGCLGEVNVVTHSGSVYKRGGRNGNGKGDLVHYVESLDISFSV</sequence>
<feature type="region of interest" description="Disordered" evidence="1">
    <location>
        <begin position="27"/>
        <end position="78"/>
    </location>
</feature>
<evidence type="ECO:0000256" key="2">
    <source>
        <dbReference type="SAM" id="SignalP"/>
    </source>
</evidence>
<accession>A0AA38KUM7</accession>
<protein>
    <submittedName>
        <fullName evidence="3">Uncharacterized protein</fullName>
    </submittedName>
</protein>
<evidence type="ECO:0000256" key="1">
    <source>
        <dbReference type="SAM" id="MobiDB-lite"/>
    </source>
</evidence>
<gene>
    <name evidence="3" type="ORF">GGU10DRAFT_436703</name>
</gene>
<evidence type="ECO:0000313" key="4">
    <source>
        <dbReference type="Proteomes" id="UP001163798"/>
    </source>
</evidence>
<feature type="compositionally biased region" description="Basic and acidic residues" evidence="1">
    <location>
        <begin position="41"/>
        <end position="78"/>
    </location>
</feature>
<dbReference type="Proteomes" id="UP001163798">
    <property type="component" value="Unassembled WGS sequence"/>
</dbReference>
<dbReference type="EMBL" id="MU793482">
    <property type="protein sequence ID" value="KAJ3782352.1"/>
    <property type="molecule type" value="Genomic_DNA"/>
</dbReference>
<comment type="caution">
    <text evidence="3">The sequence shown here is derived from an EMBL/GenBank/DDBJ whole genome shotgun (WGS) entry which is preliminary data.</text>
</comment>
<feature type="signal peptide" evidence="2">
    <location>
        <begin position="1"/>
        <end position="21"/>
    </location>
</feature>
<organism evidence="3 4">
    <name type="scientific">Lentinula aff. detonsa</name>
    <dbReference type="NCBI Taxonomy" id="2804958"/>
    <lineage>
        <taxon>Eukaryota</taxon>
        <taxon>Fungi</taxon>
        <taxon>Dikarya</taxon>
        <taxon>Basidiomycota</taxon>
        <taxon>Agaricomycotina</taxon>
        <taxon>Agaricomycetes</taxon>
        <taxon>Agaricomycetidae</taxon>
        <taxon>Agaricales</taxon>
        <taxon>Marasmiineae</taxon>
        <taxon>Omphalotaceae</taxon>
        <taxon>Lentinula</taxon>
    </lineage>
</organism>
<dbReference type="AlphaFoldDB" id="A0AA38KUM7"/>
<keyword evidence="2" id="KW-0732">Signal</keyword>
<evidence type="ECO:0000313" key="3">
    <source>
        <dbReference type="EMBL" id="KAJ3782352.1"/>
    </source>
</evidence>
<feature type="chain" id="PRO_5041272863" evidence="2">
    <location>
        <begin position="22"/>
        <end position="208"/>
    </location>
</feature>
<proteinExistence type="predicted"/>
<reference evidence="3" key="1">
    <citation type="submission" date="2022-08" db="EMBL/GenBank/DDBJ databases">
        <authorList>
            <consortium name="DOE Joint Genome Institute"/>
            <person name="Min B."/>
            <person name="Riley R."/>
            <person name="Sierra-Patev S."/>
            <person name="Naranjo-Ortiz M."/>
            <person name="Looney B."/>
            <person name="Konkel Z."/>
            <person name="Slot J.C."/>
            <person name="Sakamoto Y."/>
            <person name="Steenwyk J.L."/>
            <person name="Rokas A."/>
            <person name="Carro J."/>
            <person name="Camarero S."/>
            <person name="Ferreira P."/>
            <person name="Molpeceres G."/>
            <person name="Ruiz-Duenas F.J."/>
            <person name="Serrano A."/>
            <person name="Henrissat B."/>
            <person name="Drula E."/>
            <person name="Hughes K.W."/>
            <person name="Mata J.L."/>
            <person name="Ishikawa N.K."/>
            <person name="Vargas-Isla R."/>
            <person name="Ushijima S."/>
            <person name="Smith C.A."/>
            <person name="Ahrendt S."/>
            <person name="Andreopoulos W."/>
            <person name="He G."/>
            <person name="Labutti K."/>
            <person name="Lipzen A."/>
            <person name="Ng V."/>
            <person name="Sandor L."/>
            <person name="Barry K."/>
            <person name="Martinez A.T."/>
            <person name="Xiao Y."/>
            <person name="Gibbons J.G."/>
            <person name="Terashima K."/>
            <person name="Hibbett D.S."/>
            <person name="Grigoriev I.V."/>
        </authorList>
    </citation>
    <scope>NUCLEOTIDE SEQUENCE</scope>
    <source>
        <strain evidence="3">TFB10291</strain>
    </source>
</reference>
<name>A0AA38KUM7_9AGAR</name>